<dbReference type="GeneID" id="112904292"/>
<comment type="similarity">
    <text evidence="1">Belongs to the P-Pant transferase superfamily. AcpS family.</text>
</comment>
<dbReference type="InterPro" id="IPR008278">
    <property type="entry name" value="4-PPantetheinyl_Trfase_dom"/>
</dbReference>
<name>A0A7F5QX32_AGRPL</name>
<dbReference type="OrthoDB" id="26719at2759"/>
<dbReference type="KEGG" id="apln:112904292"/>
<dbReference type="PANTHER" id="PTHR12215">
    <property type="entry name" value="PHOSPHOPANTETHEINE TRANSFERASE"/>
    <property type="match status" value="1"/>
</dbReference>
<dbReference type="GO" id="GO:0005829">
    <property type="term" value="C:cytosol"/>
    <property type="evidence" value="ECO:0007669"/>
    <property type="project" value="TreeGrafter"/>
</dbReference>
<sequence>MSSKSVRWTFNISKWQPTVQDIKLATSCIQPEEKARLAKFVFKNDFKASLIGRLMMRKFVHDVTKVPYNSIKFSRDNKGKPVVISPETVLALNVSHQGDFAVLAGEAGLSMIGADIMKVEYTGGKSLSEFFRIMSRQFSVSEWITIKSCKSEDEQLGSFYRHWCLKESYVKAIGVGITISLQDLSFKIKTPCLSEKNVITDTELYVKNEKQNWIFEESLINNKHIVAVALNANEWTGDKKVVVTRVKF</sequence>
<dbReference type="InterPro" id="IPR050559">
    <property type="entry name" value="P-Pant_transferase_sf"/>
</dbReference>
<reference evidence="12" key="1">
    <citation type="submission" date="2025-08" db="UniProtKB">
        <authorList>
            <consortium name="RefSeq"/>
        </authorList>
    </citation>
    <scope>IDENTIFICATION</scope>
</reference>
<dbReference type="Proteomes" id="UP000192223">
    <property type="component" value="Unplaced"/>
</dbReference>
<organism evidence="11 12">
    <name type="scientific">Agrilus planipennis</name>
    <name type="common">Emerald ash borer</name>
    <name type="synonym">Agrilus marcopoli</name>
    <dbReference type="NCBI Taxonomy" id="224129"/>
    <lineage>
        <taxon>Eukaryota</taxon>
        <taxon>Metazoa</taxon>
        <taxon>Ecdysozoa</taxon>
        <taxon>Arthropoda</taxon>
        <taxon>Hexapoda</taxon>
        <taxon>Insecta</taxon>
        <taxon>Pterygota</taxon>
        <taxon>Neoptera</taxon>
        <taxon>Endopterygota</taxon>
        <taxon>Coleoptera</taxon>
        <taxon>Polyphaga</taxon>
        <taxon>Elateriformia</taxon>
        <taxon>Buprestoidea</taxon>
        <taxon>Buprestidae</taxon>
        <taxon>Agrilinae</taxon>
        <taxon>Agrilus</taxon>
    </lineage>
</organism>
<comment type="catalytic activity">
    <reaction evidence="8">
        <text>apo-[ACP] + acetyl-CoA = acetyl-[ACP] + adenosine 3',5'-bisphosphate + H(+)</text>
        <dbReference type="Rhea" id="RHEA:46564"/>
        <dbReference type="Rhea" id="RHEA-COMP:9621"/>
        <dbReference type="Rhea" id="RHEA-COMP:9690"/>
        <dbReference type="ChEBI" id="CHEBI:15378"/>
        <dbReference type="ChEBI" id="CHEBI:29999"/>
        <dbReference type="ChEBI" id="CHEBI:57288"/>
        <dbReference type="ChEBI" id="CHEBI:58343"/>
        <dbReference type="ChEBI" id="CHEBI:78446"/>
    </reaction>
    <physiologicalReaction direction="left-to-right" evidence="8">
        <dbReference type="Rhea" id="RHEA:46565"/>
    </physiologicalReaction>
</comment>
<evidence type="ECO:0000256" key="4">
    <source>
        <dbReference type="ARBA" id="ARBA00022679"/>
    </source>
</evidence>
<feature type="domain" description="4'-phosphopantetheinyl transferase" evidence="9">
    <location>
        <begin position="112"/>
        <end position="228"/>
    </location>
</feature>
<dbReference type="Pfam" id="PF22624">
    <property type="entry name" value="AASDHPPT_N"/>
    <property type="match status" value="1"/>
</dbReference>
<dbReference type="PANTHER" id="PTHR12215:SF10">
    <property type="entry name" value="L-AMINOADIPATE-SEMIALDEHYDE DEHYDROGENASE-PHOSPHOPANTETHEINYL TRANSFERASE"/>
    <property type="match status" value="1"/>
</dbReference>
<evidence type="ECO:0000313" key="12">
    <source>
        <dbReference type="RefSeq" id="XP_025829726.1"/>
    </source>
</evidence>
<keyword evidence="4 12" id="KW-0808">Transferase</keyword>
<dbReference type="FunFam" id="3.90.470.20:FF:000003">
    <property type="entry name" value="L-aminoadipate-semialdehyde dehydrogenase-phosphopantetheinyl transferase"/>
    <property type="match status" value="1"/>
</dbReference>
<comment type="catalytic activity">
    <reaction evidence="7">
        <text>apo-[ACP] + CoA = holo-[ACP] + adenosine 3',5'-bisphosphate + H(+)</text>
        <dbReference type="Rhea" id="RHEA:12068"/>
        <dbReference type="Rhea" id="RHEA-COMP:9685"/>
        <dbReference type="Rhea" id="RHEA-COMP:9690"/>
        <dbReference type="ChEBI" id="CHEBI:15378"/>
        <dbReference type="ChEBI" id="CHEBI:29999"/>
        <dbReference type="ChEBI" id="CHEBI:57287"/>
        <dbReference type="ChEBI" id="CHEBI:58343"/>
        <dbReference type="ChEBI" id="CHEBI:64479"/>
        <dbReference type="EC" id="2.7.8.7"/>
    </reaction>
    <physiologicalReaction direction="left-to-right" evidence="7">
        <dbReference type="Rhea" id="RHEA:12069"/>
    </physiologicalReaction>
</comment>
<dbReference type="InParanoid" id="A0A7F5QX32"/>
<evidence type="ECO:0000259" key="10">
    <source>
        <dbReference type="Pfam" id="PF22624"/>
    </source>
</evidence>
<evidence type="ECO:0000256" key="1">
    <source>
        <dbReference type="ARBA" id="ARBA00006195"/>
    </source>
</evidence>
<dbReference type="EC" id="2.7.8.7" evidence="2"/>
<dbReference type="AlphaFoldDB" id="A0A7F5QX32"/>
<dbReference type="FunCoup" id="A0A7F5QX32">
    <property type="interactions" value="806"/>
</dbReference>
<evidence type="ECO:0000313" key="11">
    <source>
        <dbReference type="Proteomes" id="UP000192223"/>
    </source>
</evidence>
<dbReference type="GO" id="GO:0008897">
    <property type="term" value="F:holo-[acyl-carrier-protein] synthase activity"/>
    <property type="evidence" value="ECO:0007669"/>
    <property type="project" value="UniProtKB-EC"/>
</dbReference>
<feature type="domain" description="4'-phosphopantetheinyl transferase N-terminal" evidence="10">
    <location>
        <begin position="13"/>
        <end position="106"/>
    </location>
</feature>
<dbReference type="RefSeq" id="XP_025829726.1">
    <property type="nucleotide sequence ID" value="XM_025973941.1"/>
</dbReference>
<dbReference type="Pfam" id="PF01648">
    <property type="entry name" value="ACPS"/>
    <property type="match status" value="1"/>
</dbReference>
<dbReference type="GO" id="GO:0019878">
    <property type="term" value="P:lysine biosynthetic process via aminoadipic acid"/>
    <property type="evidence" value="ECO:0007669"/>
    <property type="project" value="TreeGrafter"/>
</dbReference>
<proteinExistence type="inferred from homology"/>
<protein>
    <recommendedName>
        <fullName evidence="3">L-aminoadipate-semialdehyde dehydrogenase-phosphopantetheinyl transferase</fullName>
        <ecNumber evidence="2">2.7.8.7</ecNumber>
    </recommendedName>
    <alternativeName>
        <fullName evidence="5">4'-phosphopantetheinyl transferase</fullName>
    </alternativeName>
    <alternativeName>
        <fullName evidence="6">Alpha-aminoadipic semialdehyde dehydrogenase-phosphopantetheinyl transferase</fullName>
    </alternativeName>
</protein>
<dbReference type="InterPro" id="IPR037143">
    <property type="entry name" value="4-PPantetheinyl_Trfase_dom_sf"/>
</dbReference>
<keyword evidence="11" id="KW-1185">Reference proteome</keyword>
<dbReference type="SUPFAM" id="SSF56214">
    <property type="entry name" value="4'-phosphopantetheinyl transferase"/>
    <property type="match status" value="2"/>
</dbReference>
<dbReference type="Gene3D" id="3.90.470.20">
    <property type="entry name" value="4'-phosphopantetheinyl transferase domain"/>
    <property type="match status" value="2"/>
</dbReference>
<evidence type="ECO:0000256" key="2">
    <source>
        <dbReference type="ARBA" id="ARBA00013172"/>
    </source>
</evidence>
<evidence type="ECO:0000256" key="7">
    <source>
        <dbReference type="ARBA" id="ARBA00048641"/>
    </source>
</evidence>
<evidence type="ECO:0000256" key="8">
    <source>
        <dbReference type="ARBA" id="ARBA00048794"/>
    </source>
</evidence>
<dbReference type="InterPro" id="IPR055066">
    <property type="entry name" value="AASDHPPT_N"/>
</dbReference>
<evidence type="ECO:0000256" key="6">
    <source>
        <dbReference type="ARBA" id="ARBA00033443"/>
    </source>
</evidence>
<evidence type="ECO:0000256" key="3">
    <source>
        <dbReference type="ARBA" id="ARBA00016301"/>
    </source>
</evidence>
<evidence type="ECO:0000259" key="9">
    <source>
        <dbReference type="Pfam" id="PF01648"/>
    </source>
</evidence>
<dbReference type="GO" id="GO:0000287">
    <property type="term" value="F:magnesium ion binding"/>
    <property type="evidence" value="ECO:0007669"/>
    <property type="project" value="InterPro"/>
</dbReference>
<gene>
    <name evidence="12" type="primary">LOC112904292</name>
</gene>
<evidence type="ECO:0000256" key="5">
    <source>
        <dbReference type="ARBA" id="ARBA00030484"/>
    </source>
</evidence>
<accession>A0A7F5QX32</accession>